<keyword evidence="6" id="KW-1185">Reference proteome</keyword>
<comment type="subunit">
    <text evidence="2 4">Homodimer.</text>
</comment>
<evidence type="ECO:0000256" key="4">
    <source>
        <dbReference type="RuleBase" id="RU363099"/>
    </source>
</evidence>
<keyword evidence="4" id="KW-0732">Signal</keyword>
<dbReference type="GO" id="GO:0009699">
    <property type="term" value="P:phenylpropanoid biosynthetic process"/>
    <property type="evidence" value="ECO:0007669"/>
    <property type="project" value="UniProtKB-ARBA"/>
</dbReference>
<proteinExistence type="inferred from homology"/>
<comment type="subcellular location">
    <subcellularLocation>
        <location evidence="4">Secreted</location>
        <location evidence="4">Extracellular space</location>
        <location evidence="4">Apoplast</location>
    </subcellularLocation>
</comment>
<sequence length="174" mass="18809">MATNFPLCATCILAMFAFTTITASCPSKVKKLTVYIQDVAPGAPNATSIVVTGDPSTFSFGTIIVSDDPLTIGVERNSTEIGRAQGIYVVSSKDGLNYFLSASFVFNNNVFNGSTLEIEGDDSRLSEVREYAITGGTRKFRGATGYVTFQTVSSDPSTKYSVRRCDLKFRYGNI</sequence>
<dbReference type="GO" id="GO:0048046">
    <property type="term" value="C:apoplast"/>
    <property type="evidence" value="ECO:0007669"/>
    <property type="project" value="UniProtKB-SubCell"/>
</dbReference>
<organism evidence="5 6">
    <name type="scientific">Oldenlandia corymbosa var. corymbosa</name>
    <dbReference type="NCBI Taxonomy" id="529605"/>
    <lineage>
        <taxon>Eukaryota</taxon>
        <taxon>Viridiplantae</taxon>
        <taxon>Streptophyta</taxon>
        <taxon>Embryophyta</taxon>
        <taxon>Tracheophyta</taxon>
        <taxon>Spermatophyta</taxon>
        <taxon>Magnoliopsida</taxon>
        <taxon>eudicotyledons</taxon>
        <taxon>Gunneridae</taxon>
        <taxon>Pentapetalae</taxon>
        <taxon>asterids</taxon>
        <taxon>lamiids</taxon>
        <taxon>Gentianales</taxon>
        <taxon>Rubiaceae</taxon>
        <taxon>Rubioideae</taxon>
        <taxon>Spermacoceae</taxon>
        <taxon>Hedyotis-Oldenlandia complex</taxon>
        <taxon>Oldenlandia</taxon>
    </lineage>
</organism>
<dbReference type="AlphaFoldDB" id="A0AAV1DEU9"/>
<keyword evidence="3 4" id="KW-0964">Secreted</keyword>
<gene>
    <name evidence="5" type="ORF">OLC1_LOCUS14887</name>
</gene>
<evidence type="ECO:0000256" key="3">
    <source>
        <dbReference type="ARBA" id="ARBA00022525"/>
    </source>
</evidence>
<feature type="signal peptide" evidence="4">
    <location>
        <begin position="1"/>
        <end position="23"/>
    </location>
</feature>
<protein>
    <recommendedName>
        <fullName evidence="4">Dirigent protein</fullName>
    </recommendedName>
</protein>
<dbReference type="Gene3D" id="2.40.480.10">
    <property type="entry name" value="Allene oxide cyclase-like"/>
    <property type="match status" value="1"/>
</dbReference>
<accession>A0AAV1DEU9</accession>
<evidence type="ECO:0000256" key="1">
    <source>
        <dbReference type="ARBA" id="ARBA00010746"/>
    </source>
</evidence>
<comment type="similarity">
    <text evidence="1 4">Belongs to the plant dirigent protein family.</text>
</comment>
<evidence type="ECO:0000313" key="6">
    <source>
        <dbReference type="Proteomes" id="UP001161247"/>
    </source>
</evidence>
<dbReference type="Proteomes" id="UP001161247">
    <property type="component" value="Chromosome 5"/>
</dbReference>
<dbReference type="EMBL" id="OX459122">
    <property type="protein sequence ID" value="CAI9106379.1"/>
    <property type="molecule type" value="Genomic_DNA"/>
</dbReference>
<evidence type="ECO:0000256" key="2">
    <source>
        <dbReference type="ARBA" id="ARBA00011738"/>
    </source>
</evidence>
<name>A0AAV1DEU9_OLDCO</name>
<feature type="chain" id="PRO_5043088896" description="Dirigent protein" evidence="4">
    <location>
        <begin position="24"/>
        <end position="174"/>
    </location>
</feature>
<dbReference type="InterPro" id="IPR004265">
    <property type="entry name" value="Dirigent"/>
</dbReference>
<evidence type="ECO:0000313" key="5">
    <source>
        <dbReference type="EMBL" id="CAI9106379.1"/>
    </source>
</evidence>
<dbReference type="PANTHER" id="PTHR21495">
    <property type="entry name" value="NUCLEOPORIN-RELATED"/>
    <property type="match status" value="1"/>
</dbReference>
<dbReference type="Pfam" id="PF03018">
    <property type="entry name" value="Dirigent"/>
    <property type="match status" value="1"/>
</dbReference>
<reference evidence="5" key="1">
    <citation type="submission" date="2023-03" db="EMBL/GenBank/DDBJ databases">
        <authorList>
            <person name="Julca I."/>
        </authorList>
    </citation>
    <scope>NUCLEOTIDE SEQUENCE</scope>
</reference>
<keyword evidence="4" id="KW-0052">Apoplast</keyword>
<dbReference type="InterPro" id="IPR044859">
    <property type="entry name" value="Allene_oxi_cyc_Dirigent"/>
</dbReference>
<comment type="function">
    <text evidence="4">Dirigent proteins impart stereoselectivity on the phenoxy radical-coupling reaction, yielding optically active lignans from two molecules of coniferyl alcohol in the biosynthesis of lignans, flavonolignans, and alkaloids and thus plays a central role in plant secondary metabolism.</text>
</comment>